<evidence type="ECO:0000256" key="14">
    <source>
        <dbReference type="ARBA" id="ARBA00023289"/>
    </source>
</evidence>
<keyword evidence="10" id="KW-0378">Hydrolase</keyword>
<evidence type="ECO:0000256" key="10">
    <source>
        <dbReference type="ARBA" id="ARBA00022801"/>
    </source>
</evidence>
<accession>A0A6A4XD59</accession>
<evidence type="ECO:0000256" key="15">
    <source>
        <dbReference type="ARBA" id="ARBA00045937"/>
    </source>
</evidence>
<evidence type="ECO:0000259" key="17">
    <source>
        <dbReference type="Pfam" id="PF05881"/>
    </source>
</evidence>
<dbReference type="OrthoDB" id="3231855at2759"/>
<keyword evidence="13" id="KW-0449">Lipoprotein</keyword>
<dbReference type="GO" id="GO:0005737">
    <property type="term" value="C:cytoplasm"/>
    <property type="evidence" value="ECO:0007669"/>
    <property type="project" value="TreeGrafter"/>
</dbReference>
<dbReference type="GO" id="GO:0003723">
    <property type="term" value="F:RNA binding"/>
    <property type="evidence" value="ECO:0007669"/>
    <property type="project" value="UniProtKB-KW"/>
</dbReference>
<feature type="region of interest" description="Disordered" evidence="16">
    <location>
        <begin position="171"/>
        <end position="204"/>
    </location>
</feature>
<evidence type="ECO:0000256" key="1">
    <source>
        <dbReference type="ARBA" id="ARBA00000610"/>
    </source>
</evidence>
<comment type="caution">
    <text evidence="18">The sequence shown here is derived from an EMBL/GenBank/DDBJ whole genome shotgun (WGS) entry which is preliminary data.</text>
</comment>
<sequence>MVCSWCSPPSRLARCCRSSGRRRRPPNRRSPKRRLPAELGTLIRCQYSFLDDPETVDYLRTSKVLFILRGLPGCGKSYLADKIATTYPGAVLCSADHYFMKDGSYQFDREQLSAAHESCKQRAEHACLEQRSHIVVDNTNLRYWEWSEYAKLAARHHYLVLGAGAGDGLAPRPAPAGHHQLPRRHRTGDQVPLSSRRRRAGAKKLKSIQEPVPKYYGWFLNAADCRDLLDRVWSLLQTMHRASDQFREELTLMTGSDNISAACRAAPLARPFFCGGRARAAAGRQYGERAEVRRALGALSTARLTAVLITPRTVCGRVTLDAEQLALWHQPDREAGPPPPARPERPRPPPAGWQVGAAQPSLAVSGSKRPARTECGRRAHVTLGCRPGWPPVTAGCDLLTALDRLEASPELLRRPPAAAAGRAALHRLGEQLWYLDLDRDLVVDVIFSGRY</sequence>
<evidence type="ECO:0000256" key="11">
    <source>
        <dbReference type="ARBA" id="ARBA00022884"/>
    </source>
</evidence>
<dbReference type="InterPro" id="IPR027417">
    <property type="entry name" value="P-loop_NTPase"/>
</dbReference>
<dbReference type="Gene3D" id="3.40.50.300">
    <property type="entry name" value="P-loop containing nucleotide triphosphate hydrolases"/>
    <property type="match status" value="1"/>
</dbReference>
<comment type="subcellular location">
    <subcellularLocation>
        <location evidence="2">Melanosome</location>
    </subcellularLocation>
    <subcellularLocation>
        <location evidence="3">Membrane</location>
        <topology evidence="3">Lipid-anchor</topology>
    </subcellularLocation>
</comment>
<keyword evidence="14" id="KW-0636">Prenylation</keyword>
<evidence type="ECO:0000256" key="7">
    <source>
        <dbReference type="ARBA" id="ARBA00014478"/>
    </source>
</evidence>
<evidence type="ECO:0000256" key="5">
    <source>
        <dbReference type="ARBA" id="ARBA00011781"/>
    </source>
</evidence>
<evidence type="ECO:0000256" key="13">
    <source>
        <dbReference type="ARBA" id="ARBA00023288"/>
    </source>
</evidence>
<feature type="domain" description="Cyclic nucleotide phosphodiesterase catalytic" evidence="17">
    <location>
        <begin position="213"/>
        <end position="451"/>
    </location>
</feature>
<dbReference type="Pfam" id="PF05881">
    <property type="entry name" value="CNPase"/>
    <property type="match status" value="1"/>
</dbReference>
<evidence type="ECO:0000256" key="16">
    <source>
        <dbReference type="SAM" id="MobiDB-lite"/>
    </source>
</evidence>
<dbReference type="Gene3D" id="3.90.1740.10">
    <property type="entry name" value="2',3'-cyclic nucleotide 3'-phosphodiesterase superfamily"/>
    <property type="match status" value="1"/>
</dbReference>
<keyword evidence="9" id="KW-0597">Phosphoprotein</keyword>
<keyword evidence="8" id="KW-0488">Methylation</keyword>
<dbReference type="Proteomes" id="UP000440578">
    <property type="component" value="Unassembled WGS sequence"/>
</dbReference>
<name>A0A6A4XD59_AMPAM</name>
<dbReference type="EMBL" id="VIIS01000173">
    <property type="protein sequence ID" value="KAF0312381.1"/>
    <property type="molecule type" value="Genomic_DNA"/>
</dbReference>
<evidence type="ECO:0000256" key="3">
    <source>
        <dbReference type="ARBA" id="ARBA00004635"/>
    </source>
</evidence>
<evidence type="ECO:0000313" key="19">
    <source>
        <dbReference type="Proteomes" id="UP000440578"/>
    </source>
</evidence>
<feature type="compositionally biased region" description="Basic residues" evidence="16">
    <location>
        <begin position="195"/>
        <end position="204"/>
    </location>
</feature>
<keyword evidence="11" id="KW-0694">RNA-binding</keyword>
<comment type="catalytic activity">
    <reaction evidence="1">
        <text>a nucleoside 2',3'-cyclic phosphate + H2O = a nucleoside 2'-phosphate + H(+)</text>
        <dbReference type="Rhea" id="RHEA:14489"/>
        <dbReference type="ChEBI" id="CHEBI:15377"/>
        <dbReference type="ChEBI" id="CHEBI:15378"/>
        <dbReference type="ChEBI" id="CHEBI:66954"/>
        <dbReference type="ChEBI" id="CHEBI:78552"/>
        <dbReference type="EC" id="3.1.4.37"/>
    </reaction>
</comment>
<dbReference type="InterPro" id="IPR047325">
    <property type="entry name" value="CNPase_cat"/>
</dbReference>
<keyword evidence="19" id="KW-1185">Reference proteome</keyword>
<dbReference type="SUPFAM" id="SSF55144">
    <property type="entry name" value="LigT-like"/>
    <property type="match status" value="1"/>
</dbReference>
<dbReference type="PANTHER" id="PTHR10156:SF0">
    <property type="entry name" value="2',3'-CYCLIC-NUCLEOTIDE 3'-PHOSPHODIESTERASE"/>
    <property type="match status" value="1"/>
</dbReference>
<dbReference type="Pfam" id="PF13671">
    <property type="entry name" value="AAA_33"/>
    <property type="match status" value="1"/>
</dbReference>
<dbReference type="GO" id="GO:0016020">
    <property type="term" value="C:membrane"/>
    <property type="evidence" value="ECO:0007669"/>
    <property type="project" value="UniProtKB-SubCell"/>
</dbReference>
<evidence type="ECO:0000256" key="8">
    <source>
        <dbReference type="ARBA" id="ARBA00022481"/>
    </source>
</evidence>
<evidence type="ECO:0000256" key="6">
    <source>
        <dbReference type="ARBA" id="ARBA00012317"/>
    </source>
</evidence>
<feature type="region of interest" description="Disordered" evidence="16">
    <location>
        <begin position="328"/>
        <end position="371"/>
    </location>
</feature>
<dbReference type="AlphaFoldDB" id="A0A6A4XD59"/>
<evidence type="ECO:0000256" key="4">
    <source>
        <dbReference type="ARBA" id="ARBA00008662"/>
    </source>
</evidence>
<protein>
    <recommendedName>
        <fullName evidence="7">2',3'-cyclic-nucleotide 3'-phosphodiesterase</fullName>
        <ecNumber evidence="6">3.1.4.37</ecNumber>
    </recommendedName>
</protein>
<comment type="subunit">
    <text evidence="5">Exists as monomers and homodimers.</text>
</comment>
<dbReference type="GO" id="GO:0004113">
    <property type="term" value="F:2',3'-cyclic-nucleotide 3'-phosphodiesterase activity"/>
    <property type="evidence" value="ECO:0007669"/>
    <property type="project" value="UniProtKB-EC"/>
</dbReference>
<proteinExistence type="inferred from homology"/>
<reference evidence="18 19" key="1">
    <citation type="submission" date="2019-07" db="EMBL/GenBank/DDBJ databases">
        <title>Draft genome assembly of a fouling barnacle, Amphibalanus amphitrite (Darwin, 1854): The first reference genome for Thecostraca.</title>
        <authorList>
            <person name="Kim W."/>
        </authorList>
    </citation>
    <scope>NUCLEOTIDE SEQUENCE [LARGE SCALE GENOMIC DNA]</scope>
    <source>
        <strain evidence="18">SNU_AA5</strain>
        <tissue evidence="18">Soma without cirri and trophi</tissue>
    </source>
</reference>
<dbReference type="SUPFAM" id="SSF52540">
    <property type="entry name" value="P-loop containing nucleoside triphosphate hydrolases"/>
    <property type="match status" value="1"/>
</dbReference>
<keyword evidence="12" id="KW-0472">Membrane</keyword>
<dbReference type="EC" id="3.1.4.37" evidence="6"/>
<dbReference type="GO" id="GO:0009214">
    <property type="term" value="P:cyclic nucleotide catabolic process"/>
    <property type="evidence" value="ECO:0007669"/>
    <property type="project" value="InterPro"/>
</dbReference>
<evidence type="ECO:0000256" key="2">
    <source>
        <dbReference type="ARBA" id="ARBA00004223"/>
    </source>
</evidence>
<dbReference type="InterPro" id="IPR008431">
    <property type="entry name" value="CNPase"/>
</dbReference>
<evidence type="ECO:0000256" key="12">
    <source>
        <dbReference type="ARBA" id="ARBA00023136"/>
    </source>
</evidence>
<dbReference type="PANTHER" id="PTHR10156">
    <property type="entry name" value="2',3'-CYCLIC-NUCLEOTIDE 3'-PHOSPHODIESTERASE"/>
    <property type="match status" value="1"/>
</dbReference>
<comment type="function">
    <text evidence="15">Catalyzes the formation of 2'-nucleotide products from 2',3'-cyclic substrates. May participate in RNA metabolism in the myelinating cell, CNP is the third most abundant protein in central nervous system myelin.</text>
</comment>
<evidence type="ECO:0000256" key="9">
    <source>
        <dbReference type="ARBA" id="ARBA00022553"/>
    </source>
</evidence>
<organism evidence="18 19">
    <name type="scientific">Amphibalanus amphitrite</name>
    <name type="common">Striped barnacle</name>
    <name type="synonym">Balanus amphitrite</name>
    <dbReference type="NCBI Taxonomy" id="1232801"/>
    <lineage>
        <taxon>Eukaryota</taxon>
        <taxon>Metazoa</taxon>
        <taxon>Ecdysozoa</taxon>
        <taxon>Arthropoda</taxon>
        <taxon>Crustacea</taxon>
        <taxon>Multicrustacea</taxon>
        <taxon>Cirripedia</taxon>
        <taxon>Thoracica</taxon>
        <taxon>Thoracicalcarea</taxon>
        <taxon>Balanomorpha</taxon>
        <taxon>Balanoidea</taxon>
        <taxon>Balanidae</taxon>
        <taxon>Amphibalaninae</taxon>
        <taxon>Amphibalanus</taxon>
    </lineage>
</organism>
<gene>
    <name evidence="18" type="primary">Cnp</name>
    <name evidence="18" type="ORF">FJT64_016833</name>
</gene>
<evidence type="ECO:0000313" key="18">
    <source>
        <dbReference type="EMBL" id="KAF0312381.1"/>
    </source>
</evidence>
<dbReference type="InterPro" id="IPR009097">
    <property type="entry name" value="Cyclic_Pdiesterase"/>
</dbReference>
<comment type="similarity">
    <text evidence="4">Belongs to the 2H phosphoesterase superfamily. CNPase family.</text>
</comment>